<evidence type="ECO:0000313" key="4">
    <source>
        <dbReference type="EMBL" id="CAL4779511.1"/>
    </source>
</evidence>
<keyword evidence="5" id="KW-1185">Reference proteome</keyword>
<evidence type="ECO:0000313" key="3">
    <source>
        <dbReference type="EMBL" id="CAI3992199.1"/>
    </source>
</evidence>
<name>A0A9P1CIC5_9DINO</name>
<dbReference type="Proteomes" id="UP001152797">
    <property type="component" value="Unassembled WGS sequence"/>
</dbReference>
<evidence type="ECO:0000256" key="2">
    <source>
        <dbReference type="SAM" id="MobiDB-lite"/>
    </source>
</evidence>
<evidence type="ECO:0000256" key="1">
    <source>
        <dbReference type="SAM" id="Coils"/>
    </source>
</evidence>
<evidence type="ECO:0000313" key="5">
    <source>
        <dbReference type="Proteomes" id="UP001152797"/>
    </source>
</evidence>
<keyword evidence="1" id="KW-0175">Coiled coil</keyword>
<comment type="caution">
    <text evidence="3">The sequence shown here is derived from an EMBL/GenBank/DDBJ whole genome shotgun (WGS) entry which is preliminary data.</text>
</comment>
<feature type="region of interest" description="Disordered" evidence="2">
    <location>
        <begin position="208"/>
        <end position="251"/>
    </location>
</feature>
<dbReference type="EMBL" id="CAMXCT030001681">
    <property type="protein sequence ID" value="CAL4779511.1"/>
    <property type="molecule type" value="Genomic_DNA"/>
</dbReference>
<gene>
    <name evidence="3" type="ORF">C1SCF055_LOCUS19045</name>
</gene>
<organism evidence="3">
    <name type="scientific">Cladocopium goreaui</name>
    <dbReference type="NCBI Taxonomy" id="2562237"/>
    <lineage>
        <taxon>Eukaryota</taxon>
        <taxon>Sar</taxon>
        <taxon>Alveolata</taxon>
        <taxon>Dinophyceae</taxon>
        <taxon>Suessiales</taxon>
        <taxon>Symbiodiniaceae</taxon>
        <taxon>Cladocopium</taxon>
    </lineage>
</organism>
<feature type="coiled-coil region" evidence="1">
    <location>
        <begin position="154"/>
        <end position="198"/>
    </location>
</feature>
<reference evidence="3" key="1">
    <citation type="submission" date="2022-10" db="EMBL/GenBank/DDBJ databases">
        <authorList>
            <person name="Chen Y."/>
            <person name="Dougan E. K."/>
            <person name="Chan C."/>
            <person name="Rhodes N."/>
            <person name="Thang M."/>
        </authorList>
    </citation>
    <scope>NUCLEOTIDE SEQUENCE</scope>
</reference>
<accession>A0A9P1CIC5</accession>
<feature type="coiled-coil region" evidence="1">
    <location>
        <begin position="91"/>
        <end position="118"/>
    </location>
</feature>
<protein>
    <submittedName>
        <fullName evidence="3">Uncharacterized protein</fullName>
    </submittedName>
</protein>
<dbReference type="EMBL" id="CAMXCT010001681">
    <property type="protein sequence ID" value="CAI3992199.1"/>
    <property type="molecule type" value="Genomic_DNA"/>
</dbReference>
<proteinExistence type="predicted"/>
<reference evidence="4 5" key="2">
    <citation type="submission" date="2024-05" db="EMBL/GenBank/DDBJ databases">
        <authorList>
            <person name="Chen Y."/>
            <person name="Shah S."/>
            <person name="Dougan E. K."/>
            <person name="Thang M."/>
            <person name="Chan C."/>
        </authorList>
    </citation>
    <scope>NUCLEOTIDE SEQUENCE [LARGE SCALE GENOMIC DNA]</scope>
</reference>
<dbReference type="EMBL" id="CAMXCT020001681">
    <property type="protein sequence ID" value="CAL1145574.1"/>
    <property type="molecule type" value="Genomic_DNA"/>
</dbReference>
<dbReference type="AlphaFoldDB" id="A0A9P1CIC5"/>
<sequence length="299" mass="32956">MCFCSDPLQRRGRQVRGAGMNKRQASRLQWMLCIASLAHAQVETGNLVESQNFDTGAFDMPISVAAANIKKEATEVAASVMDVEKRDALQVAEKQAHIRDLQDRVSAAKRLIAKIKLAADKAVQAQKAKHSGLKELGEGETVQNDSTLAKIQQLSRMQARNDRLKELKEEEEKYRAELHQLKSKLARASTAIEKVKAATAEVRHLSQMAEASDSVSSAPSTKDAPIRPASTASTGDQPRVEAPKTASKLQVSRRELQKMVLKLQADKELEATAKANEENAHRAVLTDLHRLEQMEQSFA</sequence>